<evidence type="ECO:0000259" key="8">
    <source>
        <dbReference type="PROSITE" id="PS50811"/>
    </source>
</evidence>
<dbReference type="PROSITE" id="PS50811">
    <property type="entry name" value="WRKY"/>
    <property type="match status" value="1"/>
</dbReference>
<dbReference type="GO" id="GO:0010150">
    <property type="term" value="P:leaf senescence"/>
    <property type="evidence" value="ECO:0007669"/>
    <property type="project" value="UniProtKB-ARBA"/>
</dbReference>
<evidence type="ECO:0000256" key="1">
    <source>
        <dbReference type="ARBA" id="ARBA00004123"/>
    </source>
</evidence>
<dbReference type="EMBL" id="CP144748">
    <property type="protein sequence ID" value="WVZ69419.1"/>
    <property type="molecule type" value="Genomic_DNA"/>
</dbReference>
<organism evidence="9 10">
    <name type="scientific">Paspalum notatum var. saurae</name>
    <dbReference type="NCBI Taxonomy" id="547442"/>
    <lineage>
        <taxon>Eukaryota</taxon>
        <taxon>Viridiplantae</taxon>
        <taxon>Streptophyta</taxon>
        <taxon>Embryophyta</taxon>
        <taxon>Tracheophyta</taxon>
        <taxon>Spermatophyta</taxon>
        <taxon>Magnoliopsida</taxon>
        <taxon>Liliopsida</taxon>
        <taxon>Poales</taxon>
        <taxon>Poaceae</taxon>
        <taxon>PACMAD clade</taxon>
        <taxon>Panicoideae</taxon>
        <taxon>Andropogonodae</taxon>
        <taxon>Paspaleae</taxon>
        <taxon>Paspalinae</taxon>
        <taxon>Paspalum</taxon>
    </lineage>
</organism>
<name>A0AAQ3T907_PASNO</name>
<evidence type="ECO:0000256" key="3">
    <source>
        <dbReference type="ARBA" id="ARBA00023125"/>
    </source>
</evidence>
<dbReference type="SUPFAM" id="SSF118290">
    <property type="entry name" value="WRKY DNA-binding domain"/>
    <property type="match status" value="1"/>
</dbReference>
<keyword evidence="5" id="KW-0539">Nucleus</keyword>
<evidence type="ECO:0000313" key="10">
    <source>
        <dbReference type="Proteomes" id="UP001341281"/>
    </source>
</evidence>
<evidence type="ECO:0000256" key="5">
    <source>
        <dbReference type="ARBA" id="ARBA00023242"/>
    </source>
</evidence>
<dbReference type="GO" id="GO:0042542">
    <property type="term" value="P:response to hydrogen peroxide"/>
    <property type="evidence" value="ECO:0007669"/>
    <property type="project" value="UniProtKB-ARBA"/>
</dbReference>
<evidence type="ECO:0000256" key="4">
    <source>
        <dbReference type="ARBA" id="ARBA00023163"/>
    </source>
</evidence>
<evidence type="ECO:0000256" key="6">
    <source>
        <dbReference type="ARBA" id="ARBA00060850"/>
    </source>
</evidence>
<dbReference type="GO" id="GO:0010193">
    <property type="term" value="P:response to ozone"/>
    <property type="evidence" value="ECO:0007669"/>
    <property type="project" value="UniProtKB-ARBA"/>
</dbReference>
<sequence length="345" mass="36242">MEGVPEDKCALVSELVQVLEMVRQLEAHMAAAAGQAGHHQLQGGGGGCGGDQQQRCRALVTAMRAAIDRAVHMAMTASACCAAEGRRPAAGHGGHPESPPSGGDGSPRSAGSDQEFPRGRGNNAAGGSQCKKRKMLPRVSTQVRVRAVKDVSPLDDGLSWRKYGQKDILGAKYPRAYFRCTHRHTQSCHASKQVQRTDGDPLLFDVVYHGTHTCAQAQAQSQGAAAADTSDHQNHGQVQPADAERVLPPFSLVPSSSRAPGADDAGAATNSRFVFASSSPATPECLQVSSSYAVGGGVTSVAGVRNVPDVEVELVSSASSPIMGEMEFMFPLDTADFMENPNSYF</sequence>
<keyword evidence="2" id="KW-0805">Transcription regulation</keyword>
<dbReference type="InterPro" id="IPR036576">
    <property type="entry name" value="WRKY_dom_sf"/>
</dbReference>
<keyword evidence="3" id="KW-0238">DNA-binding</keyword>
<dbReference type="InterPro" id="IPR003657">
    <property type="entry name" value="WRKY_dom"/>
</dbReference>
<dbReference type="FunFam" id="2.20.25.80:FF:000009">
    <property type="entry name" value="WRKY transcription factor 53"/>
    <property type="match status" value="1"/>
</dbReference>
<feature type="region of interest" description="Disordered" evidence="7">
    <location>
        <begin position="86"/>
        <end position="141"/>
    </location>
</feature>
<accession>A0AAQ3T907</accession>
<dbReference type="Proteomes" id="UP001341281">
    <property type="component" value="Chromosome 04"/>
</dbReference>
<evidence type="ECO:0000256" key="2">
    <source>
        <dbReference type="ARBA" id="ARBA00023015"/>
    </source>
</evidence>
<dbReference type="PANTHER" id="PTHR32096">
    <property type="entry name" value="WRKY TRANSCRIPTION FACTOR 30-RELATED-RELATED"/>
    <property type="match status" value="1"/>
</dbReference>
<dbReference type="AlphaFoldDB" id="A0AAQ3T907"/>
<keyword evidence="4" id="KW-0804">Transcription</keyword>
<dbReference type="GO" id="GO:0005634">
    <property type="term" value="C:nucleus"/>
    <property type="evidence" value="ECO:0007669"/>
    <property type="project" value="UniProtKB-SubCell"/>
</dbReference>
<reference evidence="9 10" key="1">
    <citation type="submission" date="2024-02" db="EMBL/GenBank/DDBJ databases">
        <title>High-quality chromosome-scale genome assembly of Pensacola bahiagrass (Paspalum notatum Flugge var. saurae).</title>
        <authorList>
            <person name="Vega J.M."/>
            <person name="Podio M."/>
            <person name="Orjuela J."/>
            <person name="Siena L.A."/>
            <person name="Pessino S.C."/>
            <person name="Combes M.C."/>
            <person name="Mariac C."/>
            <person name="Albertini E."/>
            <person name="Pupilli F."/>
            <person name="Ortiz J.P.A."/>
            <person name="Leblanc O."/>
        </authorList>
    </citation>
    <scope>NUCLEOTIDE SEQUENCE [LARGE SCALE GENOMIC DNA]</scope>
    <source>
        <strain evidence="9">R1</strain>
        <tissue evidence="9">Leaf</tissue>
    </source>
</reference>
<feature type="region of interest" description="Disordered" evidence="7">
    <location>
        <begin position="222"/>
        <end position="245"/>
    </location>
</feature>
<comment type="similarity">
    <text evidence="6">Belongs to the WRKY group III family.</text>
</comment>
<gene>
    <name evidence="9" type="ORF">U9M48_018207</name>
</gene>
<proteinExistence type="inferred from homology"/>
<dbReference type="GO" id="GO:0000976">
    <property type="term" value="F:transcription cis-regulatory region binding"/>
    <property type="evidence" value="ECO:0007669"/>
    <property type="project" value="TreeGrafter"/>
</dbReference>
<feature type="domain" description="WRKY" evidence="8">
    <location>
        <begin position="149"/>
        <end position="212"/>
    </location>
</feature>
<dbReference type="InterPro" id="IPR044810">
    <property type="entry name" value="WRKY_plant"/>
</dbReference>
<comment type="subcellular location">
    <subcellularLocation>
        <location evidence="1">Nucleus</location>
    </subcellularLocation>
</comment>
<dbReference type="Gene3D" id="2.20.25.80">
    <property type="entry name" value="WRKY domain"/>
    <property type="match status" value="1"/>
</dbReference>
<evidence type="ECO:0000313" key="9">
    <source>
        <dbReference type="EMBL" id="WVZ69419.1"/>
    </source>
</evidence>
<dbReference type="Pfam" id="PF03106">
    <property type="entry name" value="WRKY"/>
    <property type="match status" value="1"/>
</dbReference>
<dbReference type="GO" id="GO:0009751">
    <property type="term" value="P:response to salicylic acid"/>
    <property type="evidence" value="ECO:0007669"/>
    <property type="project" value="UniProtKB-ARBA"/>
</dbReference>
<keyword evidence="10" id="KW-1185">Reference proteome</keyword>
<dbReference type="SMART" id="SM00774">
    <property type="entry name" value="WRKY"/>
    <property type="match status" value="1"/>
</dbReference>
<evidence type="ECO:0000256" key="7">
    <source>
        <dbReference type="SAM" id="MobiDB-lite"/>
    </source>
</evidence>
<dbReference type="GO" id="GO:0003700">
    <property type="term" value="F:DNA-binding transcription factor activity"/>
    <property type="evidence" value="ECO:0007669"/>
    <property type="project" value="InterPro"/>
</dbReference>
<dbReference type="PANTHER" id="PTHR32096:SF151">
    <property type="entry name" value="OS01G0656400 PROTEIN"/>
    <property type="match status" value="1"/>
</dbReference>
<protein>
    <recommendedName>
        <fullName evidence="8">WRKY domain-containing protein</fullName>
    </recommendedName>
</protein>